<name>A0A9P6U9I8_9FUNG</name>
<dbReference type="InterPro" id="IPR008847">
    <property type="entry name" value="Suf"/>
</dbReference>
<evidence type="ECO:0000256" key="7">
    <source>
        <dbReference type="SAM" id="MobiDB-lite"/>
    </source>
</evidence>
<dbReference type="Pfam" id="PF00076">
    <property type="entry name" value="RRM_1"/>
    <property type="match status" value="2"/>
</dbReference>
<evidence type="ECO:0000256" key="5">
    <source>
        <dbReference type="ARBA" id="ARBA00023242"/>
    </source>
</evidence>
<feature type="region of interest" description="Disordered" evidence="7">
    <location>
        <begin position="552"/>
        <end position="611"/>
    </location>
</feature>
<evidence type="ECO:0000256" key="3">
    <source>
        <dbReference type="ARBA" id="ARBA00022737"/>
    </source>
</evidence>
<comment type="caution">
    <text evidence="9">The sequence shown here is derived from an EMBL/GenBank/DDBJ whole genome shotgun (WGS) entry which is preliminary data.</text>
</comment>
<feature type="compositionally biased region" description="Basic and acidic residues" evidence="7">
    <location>
        <begin position="801"/>
        <end position="859"/>
    </location>
</feature>
<dbReference type="Gene3D" id="3.30.70.330">
    <property type="match status" value="2"/>
</dbReference>
<feature type="region of interest" description="Disordered" evidence="7">
    <location>
        <begin position="1"/>
        <end position="25"/>
    </location>
</feature>
<reference evidence="9" key="1">
    <citation type="journal article" date="2020" name="Fungal Divers.">
        <title>Resolving the Mortierellaceae phylogeny through synthesis of multi-gene phylogenetics and phylogenomics.</title>
        <authorList>
            <person name="Vandepol N."/>
            <person name="Liber J."/>
            <person name="Desiro A."/>
            <person name="Na H."/>
            <person name="Kennedy M."/>
            <person name="Barry K."/>
            <person name="Grigoriev I.V."/>
            <person name="Miller A.N."/>
            <person name="O'Donnell K."/>
            <person name="Stajich J.E."/>
            <person name="Bonito G."/>
        </authorList>
    </citation>
    <scope>NUCLEOTIDE SEQUENCE</scope>
    <source>
        <strain evidence="9">KOD948</strain>
    </source>
</reference>
<keyword evidence="3" id="KW-0677">Repeat</keyword>
<dbReference type="SMART" id="SM00386">
    <property type="entry name" value="HAT"/>
    <property type="match status" value="6"/>
</dbReference>
<dbReference type="InterPro" id="IPR000504">
    <property type="entry name" value="RRM_dom"/>
</dbReference>
<proteinExistence type="predicted"/>
<evidence type="ECO:0000256" key="2">
    <source>
        <dbReference type="ARBA" id="ARBA00022664"/>
    </source>
</evidence>
<dbReference type="InterPro" id="IPR003107">
    <property type="entry name" value="HAT"/>
</dbReference>
<feature type="domain" description="RRM" evidence="8">
    <location>
        <begin position="706"/>
        <end position="777"/>
    </location>
</feature>
<dbReference type="SMART" id="SM00360">
    <property type="entry name" value="RRM"/>
    <property type="match status" value="2"/>
</dbReference>
<dbReference type="PANTHER" id="PTHR17204">
    <property type="entry name" value="PRE-MRNA PROCESSING PROTEIN PRP39-RELATED"/>
    <property type="match status" value="1"/>
</dbReference>
<dbReference type="InterPro" id="IPR035979">
    <property type="entry name" value="RBD_domain_sf"/>
</dbReference>
<evidence type="ECO:0000256" key="1">
    <source>
        <dbReference type="ARBA" id="ARBA00004123"/>
    </source>
</evidence>
<comment type="subcellular location">
    <subcellularLocation>
        <location evidence="1">Nucleus</location>
    </subcellularLocation>
</comment>
<feature type="domain" description="RRM" evidence="8">
    <location>
        <begin position="612"/>
        <end position="688"/>
    </location>
</feature>
<dbReference type="CDD" id="cd00590">
    <property type="entry name" value="RRM_SF"/>
    <property type="match status" value="1"/>
</dbReference>
<keyword evidence="4" id="KW-0508">mRNA splicing</keyword>
<dbReference type="AlphaFoldDB" id="A0A9P6U9I8"/>
<organism evidence="9 10">
    <name type="scientific">Mortierella polycephala</name>
    <dbReference type="NCBI Taxonomy" id="41804"/>
    <lineage>
        <taxon>Eukaryota</taxon>
        <taxon>Fungi</taxon>
        <taxon>Fungi incertae sedis</taxon>
        <taxon>Mucoromycota</taxon>
        <taxon>Mortierellomycotina</taxon>
        <taxon>Mortierellomycetes</taxon>
        <taxon>Mortierellales</taxon>
        <taxon>Mortierellaceae</taxon>
        <taxon>Mortierella</taxon>
    </lineage>
</organism>
<dbReference type="InterPro" id="IPR011990">
    <property type="entry name" value="TPR-like_helical_dom_sf"/>
</dbReference>
<keyword evidence="5" id="KW-0539">Nucleus</keyword>
<evidence type="ECO:0000313" key="10">
    <source>
        <dbReference type="Proteomes" id="UP000726737"/>
    </source>
</evidence>
<keyword evidence="2" id="KW-0507">mRNA processing</keyword>
<dbReference type="EMBL" id="JAAAJA010000017">
    <property type="protein sequence ID" value="KAG0266470.1"/>
    <property type="molecule type" value="Genomic_DNA"/>
</dbReference>
<dbReference type="InterPro" id="IPR012677">
    <property type="entry name" value="Nucleotide-bd_a/b_plait_sf"/>
</dbReference>
<keyword evidence="6" id="KW-0694">RNA-binding</keyword>
<dbReference type="GO" id="GO:0003723">
    <property type="term" value="F:RNA binding"/>
    <property type="evidence" value="ECO:0007669"/>
    <property type="project" value="UniProtKB-UniRule"/>
</dbReference>
<dbReference type="SUPFAM" id="SSF54928">
    <property type="entry name" value="RNA-binding domain, RBD"/>
    <property type="match status" value="2"/>
</dbReference>
<gene>
    <name evidence="9" type="primary">PRP24</name>
    <name evidence="9" type="ORF">BG011_002261</name>
</gene>
<dbReference type="GO" id="GO:0005634">
    <property type="term" value="C:nucleus"/>
    <property type="evidence" value="ECO:0007669"/>
    <property type="project" value="UniProtKB-SubCell"/>
</dbReference>
<keyword evidence="10" id="KW-1185">Reference proteome</keyword>
<evidence type="ECO:0000256" key="6">
    <source>
        <dbReference type="PROSITE-ProRule" id="PRU00176"/>
    </source>
</evidence>
<feature type="region of interest" description="Disordered" evidence="7">
    <location>
        <begin position="787"/>
        <end position="892"/>
    </location>
</feature>
<feature type="compositionally biased region" description="Acidic residues" evidence="7">
    <location>
        <begin position="8"/>
        <end position="23"/>
    </location>
</feature>
<dbReference type="Pfam" id="PF05843">
    <property type="entry name" value="Suf"/>
    <property type="match status" value="1"/>
</dbReference>
<sequence length="941" mass="105739">MNNKDGLSESEDDFGMDVLDNSEDGPSPEILEAIATLKTSLKANPNQYEQHTQLIVLLKDAAMLEQLRDAREAMNTIYPLSEELWMDWIGDESNMAASEEEKKHVLELYERATSDYLSINIWKSYVEYATQEYIESAGLEASEIVVSKDHLRRIFQKADKYVGYHIPQSHVIWNAWMDFELQQLDAQKPTPPEDIGRVKAMYLGRIAIPHADQENTFSSLSSFISQYDNQDYEASMIQNNKIMSNTRKLLTEREKFEESLVSTGNSLEAFTSYLEFELRPERRHFQRTRTLFERALAVHCLIPSIWNDYVTFILSSNPHKKEFDLDPSEVLVVAQRSIRNCPWSGDLWENRFLLMEMYSKPEGQINAIFAGALTDLTLLANPQELSKVLVARCTYKFRKAARDEDGHNQVREAFQHALTVIEAAGGDPYCKLERLWIDIESNTLGDHEKARKLRLDNAKGARQIFVRACNAAKHLDWPERVFEAWLMFEREQGTVINYKDALTRSRNAMKAVEAIRAKQAESAYMTQPAAYDVVQPAAYDAAQSVASVVAMENEHMQSETQPEKASAKKRKGSFQSGEHAAKVTKTDGTTSKQSKMQERTIPPDISRGRHEDTCFVTNFPSTMTEKMMRELFQEFGTIRRCTIPARGGKKTGIAYVQFTGPEEAHAALALDGRDVGERRGLSVKISDTTQASHGAGGAPLPKESRHELHVTGIANDVKQDELRKLVALFAEPLEVFVMRPKGPDIEPWANIKFSTEQDANAALALNGTAFQGKPLVVTRRVFKNARADASTEGLSRKERRKQAAEARLKEGESHEQPGQKKAETKDNDDKDQDKNMGTGKHDRSEGPSKDKASSKKTDTTKPAATLTSMQPRHVQARPAFQRRPRTHQIPPKRAFIHASDAGTGEVSAVVQAGSEAPAPAPKSNADFRALMLSGALRSKKT</sequence>
<evidence type="ECO:0000259" key="8">
    <source>
        <dbReference type="PROSITE" id="PS50102"/>
    </source>
</evidence>
<accession>A0A9P6U9I8</accession>
<dbReference type="GO" id="GO:0006397">
    <property type="term" value="P:mRNA processing"/>
    <property type="evidence" value="ECO:0007669"/>
    <property type="project" value="UniProtKB-KW"/>
</dbReference>
<dbReference type="Gene3D" id="1.25.40.10">
    <property type="entry name" value="Tetratricopeptide repeat domain"/>
    <property type="match status" value="2"/>
</dbReference>
<protein>
    <submittedName>
        <fullName evidence="9">Splicing factor</fullName>
    </submittedName>
</protein>
<dbReference type="Proteomes" id="UP000726737">
    <property type="component" value="Unassembled WGS sequence"/>
</dbReference>
<dbReference type="GO" id="GO:0008380">
    <property type="term" value="P:RNA splicing"/>
    <property type="evidence" value="ECO:0007669"/>
    <property type="project" value="UniProtKB-KW"/>
</dbReference>
<feature type="compositionally biased region" description="Basic and acidic residues" evidence="7">
    <location>
        <begin position="552"/>
        <end position="566"/>
    </location>
</feature>
<dbReference type="SUPFAM" id="SSF48452">
    <property type="entry name" value="TPR-like"/>
    <property type="match status" value="1"/>
</dbReference>
<evidence type="ECO:0000313" key="9">
    <source>
        <dbReference type="EMBL" id="KAG0266470.1"/>
    </source>
</evidence>
<dbReference type="PANTHER" id="PTHR17204:SF25">
    <property type="entry name" value="RRM DOMAIN-CONTAINING PROTEIN"/>
    <property type="match status" value="1"/>
</dbReference>
<evidence type="ECO:0000256" key="4">
    <source>
        <dbReference type="ARBA" id="ARBA00023187"/>
    </source>
</evidence>
<dbReference type="PROSITE" id="PS50102">
    <property type="entry name" value="RRM"/>
    <property type="match status" value="2"/>
</dbReference>
<dbReference type="OrthoDB" id="360390at2759"/>